<dbReference type="InterPro" id="IPR007138">
    <property type="entry name" value="ABM_dom"/>
</dbReference>
<dbReference type="InterPro" id="IPR011008">
    <property type="entry name" value="Dimeric_a/b-barrel"/>
</dbReference>
<dbReference type="EMBL" id="JACHOO010000004">
    <property type="protein sequence ID" value="MBB5753100.1"/>
    <property type="molecule type" value="Genomic_DNA"/>
</dbReference>
<dbReference type="GO" id="GO:0004497">
    <property type="term" value="F:monooxygenase activity"/>
    <property type="evidence" value="ECO:0007669"/>
    <property type="project" value="UniProtKB-KW"/>
</dbReference>
<dbReference type="InterPro" id="IPR050404">
    <property type="entry name" value="Heme-degrading_MO"/>
</dbReference>
<comment type="caution">
    <text evidence="2">The sequence shown here is derived from an EMBL/GenBank/DDBJ whole genome shotgun (WGS) entry which is preliminary data.</text>
</comment>
<keyword evidence="2" id="KW-0560">Oxidoreductase</keyword>
<protein>
    <submittedName>
        <fullName evidence="2">Heme-degrading monooxygenase HmoA</fullName>
    </submittedName>
</protein>
<organism evidence="2 3">
    <name type="scientific">Prosthecomicrobium pneumaticum</name>
    <dbReference type="NCBI Taxonomy" id="81895"/>
    <lineage>
        <taxon>Bacteria</taxon>
        <taxon>Pseudomonadati</taxon>
        <taxon>Pseudomonadota</taxon>
        <taxon>Alphaproteobacteria</taxon>
        <taxon>Hyphomicrobiales</taxon>
        <taxon>Kaistiaceae</taxon>
        <taxon>Prosthecomicrobium</taxon>
    </lineage>
</organism>
<dbReference type="RefSeq" id="WP_183855598.1">
    <property type="nucleotide sequence ID" value="NZ_JACHOO010000004.1"/>
</dbReference>
<dbReference type="PROSITE" id="PS51725">
    <property type="entry name" value="ABM"/>
    <property type="match status" value="1"/>
</dbReference>
<evidence type="ECO:0000313" key="2">
    <source>
        <dbReference type="EMBL" id="MBB5753100.1"/>
    </source>
</evidence>
<evidence type="ECO:0000313" key="3">
    <source>
        <dbReference type="Proteomes" id="UP000523821"/>
    </source>
</evidence>
<gene>
    <name evidence="2" type="ORF">GGQ63_002166</name>
</gene>
<keyword evidence="3" id="KW-1185">Reference proteome</keyword>
<dbReference type="Proteomes" id="UP000523821">
    <property type="component" value="Unassembled WGS sequence"/>
</dbReference>
<dbReference type="SUPFAM" id="SSF54909">
    <property type="entry name" value="Dimeric alpha+beta barrel"/>
    <property type="match status" value="1"/>
</dbReference>
<feature type="domain" description="ABM" evidence="1">
    <location>
        <begin position="3"/>
        <end position="97"/>
    </location>
</feature>
<keyword evidence="2" id="KW-0503">Monooxygenase</keyword>
<proteinExistence type="predicted"/>
<dbReference type="PANTHER" id="PTHR34474">
    <property type="entry name" value="SIGNAL TRANSDUCTION PROTEIN TRAP"/>
    <property type="match status" value="1"/>
</dbReference>
<name>A0A7W9FLX4_9HYPH</name>
<accession>A0A7W9FLX4</accession>
<sequence>MTFIAMNRFQVARGHEAAFEEIWKTRDRHLDSVPGFVEFRLLKGPESEEATLYSSHTVWRSKDDFLAWTKSDAFRKAHAGAGAAKPVYLGPPVFEGFEVVEGA</sequence>
<dbReference type="AlphaFoldDB" id="A0A7W9FLX4"/>
<dbReference type="PANTHER" id="PTHR34474:SF2">
    <property type="entry name" value="SIGNAL TRANSDUCTION PROTEIN TRAP"/>
    <property type="match status" value="1"/>
</dbReference>
<dbReference type="Gene3D" id="3.30.70.100">
    <property type="match status" value="1"/>
</dbReference>
<evidence type="ECO:0000259" key="1">
    <source>
        <dbReference type="PROSITE" id="PS51725"/>
    </source>
</evidence>
<dbReference type="Pfam" id="PF03992">
    <property type="entry name" value="ABM"/>
    <property type="match status" value="1"/>
</dbReference>
<reference evidence="2 3" key="1">
    <citation type="submission" date="2020-08" db="EMBL/GenBank/DDBJ databases">
        <title>Genomic Encyclopedia of Type Strains, Phase IV (KMG-IV): sequencing the most valuable type-strain genomes for metagenomic binning, comparative biology and taxonomic classification.</title>
        <authorList>
            <person name="Goeker M."/>
        </authorList>
    </citation>
    <scope>NUCLEOTIDE SEQUENCE [LARGE SCALE GENOMIC DNA]</scope>
    <source>
        <strain evidence="2 3">DSM 16268</strain>
    </source>
</reference>